<dbReference type="EMBL" id="CP136512">
    <property type="protein sequence ID" value="WOD17297.1"/>
    <property type="molecule type" value="Genomic_DNA"/>
</dbReference>
<evidence type="ECO:0000313" key="3">
    <source>
        <dbReference type="EMBL" id="WOD17297.1"/>
    </source>
</evidence>
<keyword evidence="1" id="KW-0812">Transmembrane</keyword>
<protein>
    <submittedName>
        <fullName evidence="3">Uncharacterized protein</fullName>
    </submittedName>
</protein>
<sequence>MFKHLTFSLGLGAIALTLSGAAMAQVHLGVNIGLPAPVYVTPAPVYAPPPPAYAPASVIAGLGLFIGWHGDRYWDGHRYWSRRDWYSRGHDDYRRW</sequence>
<keyword evidence="2" id="KW-0732">Signal</keyword>
<keyword evidence="4" id="KW-1185">Reference proteome</keyword>
<organism evidence="3 4">
    <name type="scientific">Paraburkholderia kirstenboschensis</name>
    <dbReference type="NCBI Taxonomy" id="1245436"/>
    <lineage>
        <taxon>Bacteria</taxon>
        <taxon>Pseudomonadati</taxon>
        <taxon>Pseudomonadota</taxon>
        <taxon>Betaproteobacteria</taxon>
        <taxon>Burkholderiales</taxon>
        <taxon>Burkholderiaceae</taxon>
        <taxon>Paraburkholderia</taxon>
    </lineage>
</organism>
<evidence type="ECO:0000256" key="2">
    <source>
        <dbReference type="SAM" id="SignalP"/>
    </source>
</evidence>
<feature type="transmembrane region" description="Helical" evidence="1">
    <location>
        <begin position="52"/>
        <end position="70"/>
    </location>
</feature>
<name>A0ABZ0ELT9_9BURK</name>
<dbReference type="RefSeq" id="WP_317019848.1">
    <property type="nucleotide sequence ID" value="NZ_CP136512.1"/>
</dbReference>
<feature type="chain" id="PRO_5045662998" evidence="2">
    <location>
        <begin position="25"/>
        <end position="96"/>
    </location>
</feature>
<keyword evidence="1" id="KW-1133">Transmembrane helix</keyword>
<accession>A0ABZ0ELT9</accession>
<keyword evidence="1" id="KW-0472">Membrane</keyword>
<proteinExistence type="predicted"/>
<feature type="signal peptide" evidence="2">
    <location>
        <begin position="1"/>
        <end position="24"/>
    </location>
</feature>
<reference evidence="3 4" key="1">
    <citation type="submission" date="2023-10" db="EMBL/GenBank/DDBJ databases">
        <title>Surface-active antibiotics is a multifunctional adaptation for post-fire microbes.</title>
        <authorList>
            <person name="Liu M.D."/>
            <person name="Du Y."/>
            <person name="Koupaei S.K."/>
            <person name="Kim N.R."/>
            <person name="Zhang W."/>
            <person name="Traxler M.F."/>
        </authorList>
    </citation>
    <scope>NUCLEOTIDE SEQUENCE [LARGE SCALE GENOMIC DNA]</scope>
    <source>
        <strain evidence="3 4">F3</strain>
    </source>
</reference>
<dbReference type="Proteomes" id="UP001302652">
    <property type="component" value="Chromosome 2"/>
</dbReference>
<evidence type="ECO:0000313" key="4">
    <source>
        <dbReference type="Proteomes" id="UP001302652"/>
    </source>
</evidence>
<gene>
    <name evidence="3" type="ORF">RW095_14095</name>
</gene>
<evidence type="ECO:0000256" key="1">
    <source>
        <dbReference type="SAM" id="Phobius"/>
    </source>
</evidence>